<evidence type="ECO:0000256" key="2">
    <source>
        <dbReference type="ARBA" id="ARBA00022723"/>
    </source>
</evidence>
<comment type="similarity">
    <text evidence="1">Belongs to the TfdA dioxygenase family.</text>
</comment>
<dbReference type="EMBL" id="JAJVKT010000012">
    <property type="protein sequence ID" value="MCE7509208.1"/>
    <property type="molecule type" value="Genomic_DNA"/>
</dbReference>
<organism evidence="7 8">
    <name type="scientific">Alloalcanivorax xenomutans</name>
    <dbReference type="NCBI Taxonomy" id="1094342"/>
    <lineage>
        <taxon>Bacteria</taxon>
        <taxon>Pseudomonadati</taxon>
        <taxon>Pseudomonadota</taxon>
        <taxon>Gammaproteobacteria</taxon>
        <taxon>Oceanospirillales</taxon>
        <taxon>Alcanivoracaceae</taxon>
        <taxon>Alloalcanivorax</taxon>
    </lineage>
</organism>
<dbReference type="RefSeq" id="WP_055100079.1">
    <property type="nucleotide sequence ID" value="NZ_CZHF01000045.1"/>
</dbReference>
<feature type="domain" description="TauD/TfdA-like" evidence="6">
    <location>
        <begin position="6"/>
        <end position="275"/>
    </location>
</feature>
<protein>
    <submittedName>
        <fullName evidence="7">TauD/TfdA family dioxygenase</fullName>
    </submittedName>
</protein>
<dbReference type="GO" id="GO:0006790">
    <property type="term" value="P:sulfur compound metabolic process"/>
    <property type="evidence" value="ECO:0007669"/>
    <property type="project" value="TreeGrafter"/>
</dbReference>
<dbReference type="InterPro" id="IPR003819">
    <property type="entry name" value="TauD/TfdA-like"/>
</dbReference>
<evidence type="ECO:0000256" key="1">
    <source>
        <dbReference type="ARBA" id="ARBA00005896"/>
    </source>
</evidence>
<keyword evidence="8" id="KW-1185">Reference proteome</keyword>
<keyword evidence="4" id="KW-0560">Oxidoreductase</keyword>
<dbReference type="AlphaFoldDB" id="A0A9Q3W4T3"/>
<evidence type="ECO:0000256" key="3">
    <source>
        <dbReference type="ARBA" id="ARBA00022964"/>
    </source>
</evidence>
<dbReference type="PANTHER" id="PTHR30468:SF1">
    <property type="entry name" value="ALPHA-KETOGLUTARATE-DEPENDENT SULFONATE DIOXYGENASE"/>
    <property type="match status" value="1"/>
</dbReference>
<keyword evidence="3 7" id="KW-0223">Dioxygenase</keyword>
<evidence type="ECO:0000256" key="4">
    <source>
        <dbReference type="ARBA" id="ARBA00023002"/>
    </source>
</evidence>
<sequence length="278" mass="31425">MSFTVSPTGAACGATINGLDLSRPLDAATVAAVREVWLEHKVVVFPDQDLSDDDLERFSRYFGEFAGDPYIASMEDRPNIIELRRTADETSPIFADSWHTDWSFGETPPAATILYGITIPPRGGNTDFINQEKALREMPEDLRLRLHGRVALHSAQRAYAPDGIYGDQDSSKGRGFKILASDDAYKVQPHPIIRPHPETGNESIFGCIGYILGFQDMEPDDSMALLMDLYRWQTREEFQYQHEWQPGMLVMWDNRAVLHKANGGYEGHERVLHRTVIK</sequence>
<dbReference type="PANTHER" id="PTHR30468">
    <property type="entry name" value="ALPHA-KETOGLUTARATE-DEPENDENT SULFONATE DIOXYGENASE"/>
    <property type="match status" value="1"/>
</dbReference>
<evidence type="ECO:0000313" key="7">
    <source>
        <dbReference type="EMBL" id="MCE7509208.1"/>
    </source>
</evidence>
<keyword evidence="5" id="KW-0408">Iron</keyword>
<dbReference type="InterPro" id="IPR042098">
    <property type="entry name" value="TauD-like_sf"/>
</dbReference>
<dbReference type="Gene3D" id="3.60.130.10">
    <property type="entry name" value="Clavaminate synthase-like"/>
    <property type="match status" value="1"/>
</dbReference>
<comment type="caution">
    <text evidence="7">The sequence shown here is derived from an EMBL/GenBank/DDBJ whole genome shotgun (WGS) entry which is preliminary data.</text>
</comment>
<proteinExistence type="inferred from homology"/>
<evidence type="ECO:0000313" key="8">
    <source>
        <dbReference type="Proteomes" id="UP001107961"/>
    </source>
</evidence>
<dbReference type="GO" id="GO:0046872">
    <property type="term" value="F:metal ion binding"/>
    <property type="evidence" value="ECO:0007669"/>
    <property type="project" value="UniProtKB-KW"/>
</dbReference>
<accession>A0A9Q3W4T3</accession>
<evidence type="ECO:0000259" key="6">
    <source>
        <dbReference type="Pfam" id="PF02668"/>
    </source>
</evidence>
<gene>
    <name evidence="7" type="ORF">LZG35_11220</name>
</gene>
<keyword evidence="2" id="KW-0479">Metal-binding</keyword>
<evidence type="ECO:0000256" key="5">
    <source>
        <dbReference type="ARBA" id="ARBA00023004"/>
    </source>
</evidence>
<dbReference type="SUPFAM" id="SSF51197">
    <property type="entry name" value="Clavaminate synthase-like"/>
    <property type="match status" value="1"/>
</dbReference>
<dbReference type="Proteomes" id="UP001107961">
    <property type="component" value="Unassembled WGS sequence"/>
</dbReference>
<dbReference type="GO" id="GO:0000908">
    <property type="term" value="F:taurine dioxygenase activity"/>
    <property type="evidence" value="ECO:0007669"/>
    <property type="project" value="TreeGrafter"/>
</dbReference>
<name>A0A9Q3W4T3_9GAMM</name>
<dbReference type="InterPro" id="IPR051323">
    <property type="entry name" value="AtsK-like"/>
</dbReference>
<reference evidence="7" key="1">
    <citation type="submission" date="2022-01" db="EMBL/GenBank/DDBJ databases">
        <authorList>
            <person name="Karlyshev A.V."/>
            <person name="Jaspars M."/>
        </authorList>
    </citation>
    <scope>NUCLEOTIDE SEQUENCE</scope>
    <source>
        <strain evidence="7">AGSA3-2</strain>
    </source>
</reference>
<dbReference type="GO" id="GO:0005737">
    <property type="term" value="C:cytoplasm"/>
    <property type="evidence" value="ECO:0007669"/>
    <property type="project" value="TreeGrafter"/>
</dbReference>
<dbReference type="Pfam" id="PF02668">
    <property type="entry name" value="TauD"/>
    <property type="match status" value="1"/>
</dbReference>